<evidence type="ECO:0000313" key="1">
    <source>
        <dbReference type="EMBL" id="KAI5667708.1"/>
    </source>
</evidence>
<sequence>MGLLSKKNEVPSGSRNDEKQTKTNENGAKTMKMEVVGKAIALTADGRATYHRRISRFVQDLFSWIQDFDLQLVNELPQAIIVVEKGVVLHVEEEITNVEHCDLMRDENIEKGSIEIKEKERVEEKERLVERSCIFDSISNLLKESVLLECSKEKESELEKSKRVKQSECLIENDESLTQEQEKEKQDEIEKSEETKEEMSLMVFEGDKREEMRESCCDISSLLNSLSSEEKFEAQNMENQGSLDYKLYKTITFLPSTSFIIPSQFLDSLTTICGTKSNRGMKAKGEGHEFYFKELNAVVRKCPRLSILSFSFQGSHVVTVLRKENEWISSSWLSFSSTTYSKHSSSSFSIQLFKLKLLHNNPHWIQVE</sequence>
<comment type="caution">
    <text evidence="1">The sequence shown here is derived from an EMBL/GenBank/DDBJ whole genome shotgun (WGS) entry which is preliminary data.</text>
</comment>
<name>A0ACC0B4Z9_CATRO</name>
<reference evidence="2" key="1">
    <citation type="journal article" date="2023" name="Nat. Plants">
        <title>Single-cell RNA sequencing provides a high-resolution roadmap for understanding the multicellular compartmentation of specialized metabolism.</title>
        <authorList>
            <person name="Sun S."/>
            <person name="Shen X."/>
            <person name="Li Y."/>
            <person name="Li Y."/>
            <person name="Wang S."/>
            <person name="Li R."/>
            <person name="Zhang H."/>
            <person name="Shen G."/>
            <person name="Guo B."/>
            <person name="Wei J."/>
            <person name="Xu J."/>
            <person name="St-Pierre B."/>
            <person name="Chen S."/>
            <person name="Sun C."/>
        </authorList>
    </citation>
    <scope>NUCLEOTIDE SEQUENCE [LARGE SCALE GENOMIC DNA]</scope>
</reference>
<accession>A0ACC0B4Z9</accession>
<dbReference type="EMBL" id="CM044704">
    <property type="protein sequence ID" value="KAI5667708.1"/>
    <property type="molecule type" value="Genomic_DNA"/>
</dbReference>
<organism evidence="1 2">
    <name type="scientific">Catharanthus roseus</name>
    <name type="common">Madagascar periwinkle</name>
    <name type="synonym">Vinca rosea</name>
    <dbReference type="NCBI Taxonomy" id="4058"/>
    <lineage>
        <taxon>Eukaryota</taxon>
        <taxon>Viridiplantae</taxon>
        <taxon>Streptophyta</taxon>
        <taxon>Embryophyta</taxon>
        <taxon>Tracheophyta</taxon>
        <taxon>Spermatophyta</taxon>
        <taxon>Magnoliopsida</taxon>
        <taxon>eudicotyledons</taxon>
        <taxon>Gunneridae</taxon>
        <taxon>Pentapetalae</taxon>
        <taxon>asterids</taxon>
        <taxon>lamiids</taxon>
        <taxon>Gentianales</taxon>
        <taxon>Apocynaceae</taxon>
        <taxon>Rauvolfioideae</taxon>
        <taxon>Vinceae</taxon>
        <taxon>Catharanthinae</taxon>
        <taxon>Catharanthus</taxon>
    </lineage>
</organism>
<keyword evidence="2" id="KW-1185">Reference proteome</keyword>
<gene>
    <name evidence="1" type="ORF">M9H77_17561</name>
</gene>
<evidence type="ECO:0000313" key="2">
    <source>
        <dbReference type="Proteomes" id="UP001060085"/>
    </source>
</evidence>
<proteinExistence type="predicted"/>
<dbReference type="Proteomes" id="UP001060085">
    <property type="component" value="Linkage Group LG04"/>
</dbReference>
<protein>
    <submittedName>
        <fullName evidence="1">Uncharacterized protein</fullName>
    </submittedName>
</protein>